<dbReference type="Proteomes" id="UP001597237">
    <property type="component" value="Unassembled WGS sequence"/>
</dbReference>
<gene>
    <name evidence="3" type="ORF">ACFSC0_21200</name>
</gene>
<keyword evidence="4" id="KW-1185">Reference proteome</keyword>
<evidence type="ECO:0000256" key="2">
    <source>
        <dbReference type="SAM" id="SignalP"/>
    </source>
</evidence>
<name>A0ABW4N7N9_9CAUL</name>
<dbReference type="EMBL" id="JBHUEY010000012">
    <property type="protein sequence ID" value="MFD1785924.1"/>
    <property type="molecule type" value="Genomic_DNA"/>
</dbReference>
<evidence type="ECO:0000313" key="3">
    <source>
        <dbReference type="EMBL" id="MFD1785924.1"/>
    </source>
</evidence>
<feature type="region of interest" description="Disordered" evidence="1">
    <location>
        <begin position="408"/>
        <end position="430"/>
    </location>
</feature>
<feature type="signal peptide" evidence="2">
    <location>
        <begin position="1"/>
        <end position="25"/>
    </location>
</feature>
<accession>A0ABW4N7N9</accession>
<evidence type="ECO:0000313" key="4">
    <source>
        <dbReference type="Proteomes" id="UP001597237"/>
    </source>
</evidence>
<reference evidence="4" key="1">
    <citation type="journal article" date="2019" name="Int. J. Syst. Evol. Microbiol.">
        <title>The Global Catalogue of Microorganisms (GCM) 10K type strain sequencing project: providing services to taxonomists for standard genome sequencing and annotation.</title>
        <authorList>
            <consortium name="The Broad Institute Genomics Platform"/>
            <consortium name="The Broad Institute Genome Sequencing Center for Infectious Disease"/>
            <person name="Wu L."/>
            <person name="Ma J."/>
        </authorList>
    </citation>
    <scope>NUCLEOTIDE SEQUENCE [LARGE SCALE GENOMIC DNA]</scope>
    <source>
        <strain evidence="4">DFY28</strain>
    </source>
</reference>
<feature type="chain" id="PRO_5046951702" evidence="2">
    <location>
        <begin position="26"/>
        <end position="430"/>
    </location>
</feature>
<evidence type="ECO:0000256" key="1">
    <source>
        <dbReference type="SAM" id="MobiDB-lite"/>
    </source>
</evidence>
<keyword evidence="2" id="KW-0732">Signal</keyword>
<protein>
    <submittedName>
        <fullName evidence="3">Uncharacterized protein</fullName>
    </submittedName>
</protein>
<organism evidence="3 4">
    <name type="scientific">Phenylobacterium terrae</name>
    <dbReference type="NCBI Taxonomy" id="2665495"/>
    <lineage>
        <taxon>Bacteria</taxon>
        <taxon>Pseudomonadati</taxon>
        <taxon>Pseudomonadota</taxon>
        <taxon>Alphaproteobacteria</taxon>
        <taxon>Caulobacterales</taxon>
        <taxon>Caulobacteraceae</taxon>
        <taxon>Phenylobacterium</taxon>
    </lineage>
</organism>
<dbReference type="RefSeq" id="WP_377283500.1">
    <property type="nucleotide sequence ID" value="NZ_JBHRSI010000009.1"/>
</dbReference>
<feature type="compositionally biased region" description="Low complexity" evidence="1">
    <location>
        <begin position="417"/>
        <end position="430"/>
    </location>
</feature>
<comment type="caution">
    <text evidence="3">The sequence shown here is derived from an EMBL/GenBank/DDBJ whole genome shotgun (WGS) entry which is preliminary data.</text>
</comment>
<proteinExistence type="predicted"/>
<sequence length="430" mass="46154">MKPASLALGALAAAAALAAPAAASAAWTRAYAVEWYEPAMYYGAKDGVIDPGTDCPGGSNPEPDWIKILVEAGYTPEEARWLRDPANPTRSAVHGQNQMAFRGKDRANVYIHPTSTPDPGLVGVTGKIAEGLNLDGDARTGFVSPTGERGIDNEFYRTLGCWKTYRGPPRKSSGALQFNDIMREGGWTIVIVVSGEGNDPMNEADATVGFYMSPDKLVKDGNGDIARDYTFRIQPDAKFEAVFKAKVRKGEIVTETAPEVWIRDPGYSREMQLLRAKAKLQMQADGTLKGYLGGYRPWEPVYRGWVDARGPVIEALTWVELPAVYYALKRNADYSPTGPKGEKTHISSALRIDAVPAFVMTPDAKLQVAKAASWKASAPAPVARERAAAPFRVIDGIVVRAGEAAVSQTPEQLRPPAAAATTAAADTAGS</sequence>